<dbReference type="Pfam" id="PF00583">
    <property type="entry name" value="Acetyltransf_1"/>
    <property type="match status" value="2"/>
</dbReference>
<dbReference type="PROSITE" id="PS51186">
    <property type="entry name" value="GNAT"/>
    <property type="match status" value="2"/>
</dbReference>
<organism evidence="4 5">
    <name type="scientific">Nocardioides iriomotensis</name>
    <dbReference type="NCBI Taxonomy" id="715784"/>
    <lineage>
        <taxon>Bacteria</taxon>
        <taxon>Bacillati</taxon>
        <taxon>Actinomycetota</taxon>
        <taxon>Actinomycetes</taxon>
        <taxon>Propionibacteriales</taxon>
        <taxon>Nocardioidaceae</taxon>
        <taxon>Nocardioides</taxon>
    </lineage>
</organism>
<sequence length="329" mass="36573">MDLTLRPLLTDDIPALARHLAAVEAVDATGEHYNEADLEEEFANPDIEVGKDIVGAYDAGDLVGYFAIYPRSTDDTHQKVHVEGSVNPARRGEGIGDRLVGAMVARADEVHHEKHPDLPAKYSLSGLTSNEAQAALLAAHGFEAERWNFVMRADLSRLDAGADLPELPAGLRMRTYTPELDRAMLEAHNAAFVDHPNFTPWTDVMWKQWVSDSRNFRPELSLLVVEESAPDVVVAYIQSNEFDAYFEATGRREAYVAKVGTRREHRGRGVAGTMLRHALVRYREAGFDESSLDVDSENPTGALGIYERSGFEVESRWTNYALHRDPVLG</sequence>
<feature type="domain" description="N-acetyltransferase" evidence="3">
    <location>
        <begin position="171"/>
        <end position="329"/>
    </location>
</feature>
<dbReference type="InterPro" id="IPR050832">
    <property type="entry name" value="Bact_Acetyltransf"/>
</dbReference>
<dbReference type="EMBL" id="SDPU01000025">
    <property type="protein sequence ID" value="RYU11163.1"/>
    <property type="molecule type" value="Genomic_DNA"/>
</dbReference>
<keyword evidence="5" id="KW-1185">Reference proteome</keyword>
<dbReference type="InterPro" id="IPR000182">
    <property type="entry name" value="GNAT_dom"/>
</dbReference>
<dbReference type="Gene3D" id="3.40.630.30">
    <property type="match status" value="1"/>
</dbReference>
<evidence type="ECO:0000313" key="5">
    <source>
        <dbReference type="Proteomes" id="UP000291189"/>
    </source>
</evidence>
<name>A0A4Q5IYS5_9ACTN</name>
<evidence type="ECO:0000259" key="3">
    <source>
        <dbReference type="PROSITE" id="PS51186"/>
    </source>
</evidence>
<dbReference type="Proteomes" id="UP000291189">
    <property type="component" value="Unassembled WGS sequence"/>
</dbReference>
<dbReference type="AlphaFoldDB" id="A0A4Q5IYS5"/>
<dbReference type="GO" id="GO:0016747">
    <property type="term" value="F:acyltransferase activity, transferring groups other than amino-acyl groups"/>
    <property type="evidence" value="ECO:0007669"/>
    <property type="project" value="InterPro"/>
</dbReference>
<dbReference type="SUPFAM" id="SSF55729">
    <property type="entry name" value="Acyl-CoA N-acyltransferases (Nat)"/>
    <property type="match status" value="2"/>
</dbReference>
<protein>
    <submittedName>
        <fullName evidence="4">GNAT family N-acetyltransferase</fullName>
    </submittedName>
</protein>
<keyword evidence="1 4" id="KW-0808">Transferase</keyword>
<evidence type="ECO:0000313" key="4">
    <source>
        <dbReference type="EMBL" id="RYU11163.1"/>
    </source>
</evidence>
<evidence type="ECO:0000256" key="2">
    <source>
        <dbReference type="ARBA" id="ARBA00023315"/>
    </source>
</evidence>
<dbReference type="PANTHER" id="PTHR43877">
    <property type="entry name" value="AMINOALKYLPHOSPHONATE N-ACETYLTRANSFERASE-RELATED-RELATED"/>
    <property type="match status" value="1"/>
</dbReference>
<dbReference type="InterPro" id="IPR016181">
    <property type="entry name" value="Acyl_CoA_acyltransferase"/>
</dbReference>
<dbReference type="OrthoDB" id="9799092at2"/>
<gene>
    <name evidence="4" type="ORF">ETU37_14080</name>
</gene>
<reference evidence="4 5" key="1">
    <citation type="submission" date="2019-01" db="EMBL/GenBank/DDBJ databases">
        <title>Nocardioides guangzhouensis sp. nov., an actinobacterium isolated from soil.</title>
        <authorList>
            <person name="Fu Y."/>
            <person name="Cai Y."/>
            <person name="Lin Z."/>
            <person name="Chen P."/>
        </authorList>
    </citation>
    <scope>NUCLEOTIDE SEQUENCE [LARGE SCALE GENOMIC DNA]</scope>
    <source>
        <strain evidence="4 5">NBRC 105384</strain>
    </source>
</reference>
<evidence type="ECO:0000256" key="1">
    <source>
        <dbReference type="ARBA" id="ARBA00022679"/>
    </source>
</evidence>
<keyword evidence="2" id="KW-0012">Acyltransferase</keyword>
<comment type="caution">
    <text evidence="4">The sequence shown here is derived from an EMBL/GenBank/DDBJ whole genome shotgun (WGS) entry which is preliminary data.</text>
</comment>
<accession>A0A4Q5IYS5</accession>
<dbReference type="RefSeq" id="WP_129987981.1">
    <property type="nucleotide sequence ID" value="NZ_SDPU01000025.1"/>
</dbReference>
<dbReference type="CDD" id="cd04301">
    <property type="entry name" value="NAT_SF"/>
    <property type="match status" value="2"/>
</dbReference>
<feature type="domain" description="N-acetyltransferase" evidence="3">
    <location>
        <begin position="3"/>
        <end position="178"/>
    </location>
</feature>
<proteinExistence type="predicted"/>